<dbReference type="Gene3D" id="3.30.420.80">
    <property type="entry name" value="Ribosomal protein S11"/>
    <property type="match status" value="1"/>
</dbReference>
<protein>
    <recommendedName>
        <fullName evidence="6">Ribosomal protein S11</fullName>
    </recommendedName>
</protein>
<gene>
    <name evidence="4" type="ORF">PV08_11964</name>
</gene>
<dbReference type="InterPro" id="IPR036967">
    <property type="entry name" value="Ribosomal_uS11_sf"/>
</dbReference>
<accession>A0A0D2AT11</accession>
<dbReference type="EMBL" id="KN847502">
    <property type="protein sequence ID" value="KIW09863.1"/>
    <property type="molecule type" value="Genomic_DNA"/>
</dbReference>
<organism evidence="4 5">
    <name type="scientific">Exophiala spinifera</name>
    <dbReference type="NCBI Taxonomy" id="91928"/>
    <lineage>
        <taxon>Eukaryota</taxon>
        <taxon>Fungi</taxon>
        <taxon>Dikarya</taxon>
        <taxon>Ascomycota</taxon>
        <taxon>Pezizomycotina</taxon>
        <taxon>Eurotiomycetes</taxon>
        <taxon>Chaetothyriomycetidae</taxon>
        <taxon>Chaetothyriales</taxon>
        <taxon>Herpotrichiellaceae</taxon>
        <taxon>Exophiala</taxon>
    </lineage>
</organism>
<comment type="similarity">
    <text evidence="1">Belongs to the universal ribosomal protein uS11 family.</text>
</comment>
<dbReference type="STRING" id="91928.A0A0D2AT11"/>
<evidence type="ECO:0000256" key="1">
    <source>
        <dbReference type="ARBA" id="ARBA00006194"/>
    </source>
</evidence>
<dbReference type="GO" id="GO:0005840">
    <property type="term" value="C:ribosome"/>
    <property type="evidence" value="ECO:0007669"/>
    <property type="project" value="UniProtKB-KW"/>
</dbReference>
<name>A0A0D2AT11_9EURO</name>
<keyword evidence="5" id="KW-1185">Reference proteome</keyword>
<reference evidence="4 5" key="1">
    <citation type="submission" date="2015-01" db="EMBL/GenBank/DDBJ databases">
        <title>The Genome Sequence of Exophiala spinifera CBS89968.</title>
        <authorList>
            <consortium name="The Broad Institute Genomics Platform"/>
            <person name="Cuomo C."/>
            <person name="de Hoog S."/>
            <person name="Gorbushina A."/>
            <person name="Stielow B."/>
            <person name="Teixiera M."/>
            <person name="Abouelleil A."/>
            <person name="Chapman S.B."/>
            <person name="Priest M."/>
            <person name="Young S.K."/>
            <person name="Wortman J."/>
            <person name="Nusbaum C."/>
            <person name="Birren B."/>
        </authorList>
    </citation>
    <scope>NUCLEOTIDE SEQUENCE [LARGE SCALE GENOMIC DNA]</scope>
    <source>
        <strain evidence="4 5">CBS 89968</strain>
    </source>
</reference>
<dbReference type="PANTHER" id="PTHR11759">
    <property type="entry name" value="40S RIBOSOMAL PROTEIN S14/30S RIBOSOMAL PROTEIN S11"/>
    <property type="match status" value="1"/>
</dbReference>
<dbReference type="VEuPathDB" id="FungiDB:PV08_11964"/>
<keyword evidence="3" id="KW-0687">Ribonucleoprotein</keyword>
<dbReference type="AlphaFoldDB" id="A0A0D2AT11"/>
<dbReference type="GO" id="GO:1990904">
    <property type="term" value="C:ribonucleoprotein complex"/>
    <property type="evidence" value="ECO:0007669"/>
    <property type="project" value="UniProtKB-KW"/>
</dbReference>
<dbReference type="HAMAP" id="MF_01310">
    <property type="entry name" value="Ribosomal_uS11"/>
    <property type="match status" value="1"/>
</dbReference>
<evidence type="ECO:0000313" key="5">
    <source>
        <dbReference type="Proteomes" id="UP000053328"/>
    </source>
</evidence>
<proteinExistence type="inferred from homology"/>
<evidence type="ECO:0000313" key="4">
    <source>
        <dbReference type="EMBL" id="KIW09863.1"/>
    </source>
</evidence>
<dbReference type="RefSeq" id="XP_016230079.1">
    <property type="nucleotide sequence ID" value="XM_016386271.1"/>
</dbReference>
<dbReference type="GO" id="GO:0006412">
    <property type="term" value="P:translation"/>
    <property type="evidence" value="ECO:0007669"/>
    <property type="project" value="InterPro"/>
</dbReference>
<dbReference type="Proteomes" id="UP000053328">
    <property type="component" value="Unassembled WGS sequence"/>
</dbReference>
<dbReference type="SUPFAM" id="SSF53137">
    <property type="entry name" value="Translational machinery components"/>
    <property type="match status" value="1"/>
</dbReference>
<dbReference type="OrthoDB" id="1654884at2759"/>
<dbReference type="GO" id="GO:0003735">
    <property type="term" value="F:structural constituent of ribosome"/>
    <property type="evidence" value="ECO:0007669"/>
    <property type="project" value="InterPro"/>
</dbReference>
<keyword evidence="2" id="KW-0689">Ribosomal protein</keyword>
<dbReference type="GeneID" id="27339047"/>
<evidence type="ECO:0000256" key="3">
    <source>
        <dbReference type="ARBA" id="ARBA00023274"/>
    </source>
</evidence>
<dbReference type="HOGENOM" id="CLU_072439_0_0_1"/>
<evidence type="ECO:0000256" key="2">
    <source>
        <dbReference type="ARBA" id="ARBA00022980"/>
    </source>
</evidence>
<evidence type="ECO:0008006" key="6">
    <source>
        <dbReference type="Google" id="ProtNLM"/>
    </source>
</evidence>
<sequence length="258" mass="28253">MAQSLLSSMCRTCRLSYLSAAPLRRSFATTVQRHAEGGVTGGGAGPGSPLSPRRGFVVDRTEAEPESADKLFSDALRSVDQSQSPSSDTIIRNLARSARDEAATRPSARLHVDEPYHIHVYAHKHNMHITFTDPSHNPILSLSCGSIGLRHAQRATYDACFQLAAYTFRKMVEKQWRVGGKKMTHNPMQTLADIRRPGAQYGGAGIEIILRGFGPGRDAFQKALLGTEGRMIKPLVAKVTDSTRLKFGGTRSPNVRRL</sequence>
<dbReference type="InterPro" id="IPR001971">
    <property type="entry name" value="Ribosomal_uS11"/>
</dbReference>